<comment type="similarity">
    <text evidence="1">Belongs to the LEA type 1 family.</text>
</comment>
<sequence length="111" mass="11791">MQAAKEKASNVAASAVAGAEKTKATVQEKVDKMKAHDQADKAAAEQRKEERKQEAEAKKEIRKDENAEARATAQSGVHHATAGYGSGNTVTRTPVARERTVEGNNPTAYGA</sequence>
<gene>
    <name evidence="3" type="ORF">A4U43_C01F33450</name>
</gene>
<dbReference type="GO" id="GO:0009793">
    <property type="term" value="P:embryo development ending in seed dormancy"/>
    <property type="evidence" value="ECO:0007669"/>
    <property type="project" value="InterPro"/>
</dbReference>
<feature type="compositionally biased region" description="Polar residues" evidence="2">
    <location>
        <begin position="102"/>
        <end position="111"/>
    </location>
</feature>
<feature type="compositionally biased region" description="Basic and acidic residues" evidence="2">
    <location>
        <begin position="20"/>
        <end position="68"/>
    </location>
</feature>
<evidence type="ECO:0000313" key="3">
    <source>
        <dbReference type="EMBL" id="ONK81844.1"/>
    </source>
</evidence>
<organism evidence="3 4">
    <name type="scientific">Asparagus officinalis</name>
    <name type="common">Garden asparagus</name>
    <dbReference type="NCBI Taxonomy" id="4686"/>
    <lineage>
        <taxon>Eukaryota</taxon>
        <taxon>Viridiplantae</taxon>
        <taxon>Streptophyta</taxon>
        <taxon>Embryophyta</taxon>
        <taxon>Tracheophyta</taxon>
        <taxon>Spermatophyta</taxon>
        <taxon>Magnoliopsida</taxon>
        <taxon>Liliopsida</taxon>
        <taxon>Asparagales</taxon>
        <taxon>Asparagaceae</taxon>
        <taxon>Asparagoideae</taxon>
        <taxon>Asparagus</taxon>
    </lineage>
</organism>
<keyword evidence="4" id="KW-1185">Reference proteome</keyword>
<dbReference type="PANTHER" id="PTHR33493:SF18">
    <property type="entry name" value="OS06G0324400 PROTEIN"/>
    <property type="match status" value="1"/>
</dbReference>
<dbReference type="EMBL" id="CM007381">
    <property type="protein sequence ID" value="ONK81844.1"/>
    <property type="molecule type" value="Genomic_DNA"/>
</dbReference>
<evidence type="ECO:0000256" key="2">
    <source>
        <dbReference type="SAM" id="MobiDB-lite"/>
    </source>
</evidence>
<dbReference type="OMA" id="KAERMTS"/>
<dbReference type="Gramene" id="ONK81844">
    <property type="protein sequence ID" value="ONK81844"/>
    <property type="gene ID" value="A4U43_C01F33450"/>
</dbReference>
<reference evidence="4" key="1">
    <citation type="journal article" date="2017" name="Nat. Commun.">
        <title>The asparagus genome sheds light on the origin and evolution of a young Y chromosome.</title>
        <authorList>
            <person name="Harkess A."/>
            <person name="Zhou J."/>
            <person name="Xu C."/>
            <person name="Bowers J.E."/>
            <person name="Van der Hulst R."/>
            <person name="Ayyampalayam S."/>
            <person name="Mercati F."/>
            <person name="Riccardi P."/>
            <person name="McKain M.R."/>
            <person name="Kakrana A."/>
            <person name="Tang H."/>
            <person name="Ray J."/>
            <person name="Groenendijk J."/>
            <person name="Arikit S."/>
            <person name="Mathioni S.M."/>
            <person name="Nakano M."/>
            <person name="Shan H."/>
            <person name="Telgmann-Rauber A."/>
            <person name="Kanno A."/>
            <person name="Yue Z."/>
            <person name="Chen H."/>
            <person name="Li W."/>
            <person name="Chen Y."/>
            <person name="Xu X."/>
            <person name="Zhang Y."/>
            <person name="Luo S."/>
            <person name="Chen H."/>
            <person name="Gao J."/>
            <person name="Mao Z."/>
            <person name="Pires J.C."/>
            <person name="Luo M."/>
            <person name="Kudrna D."/>
            <person name="Wing R.A."/>
            <person name="Meyers B.C."/>
            <person name="Yi K."/>
            <person name="Kong H."/>
            <person name="Lavrijsen P."/>
            <person name="Sunseri F."/>
            <person name="Falavigna A."/>
            <person name="Ye Y."/>
            <person name="Leebens-Mack J.H."/>
            <person name="Chen G."/>
        </authorList>
    </citation>
    <scope>NUCLEOTIDE SEQUENCE [LARGE SCALE GENOMIC DNA]</scope>
    <source>
        <strain evidence="4">cv. DH0086</strain>
    </source>
</reference>
<accession>A0A5P1FV17</accession>
<evidence type="ECO:0000256" key="1">
    <source>
        <dbReference type="ARBA" id="ARBA00010975"/>
    </source>
</evidence>
<proteinExistence type="inferred from homology"/>
<feature type="region of interest" description="Disordered" evidence="2">
    <location>
        <begin position="1"/>
        <end position="111"/>
    </location>
</feature>
<evidence type="ECO:0000313" key="4">
    <source>
        <dbReference type="Proteomes" id="UP000243459"/>
    </source>
</evidence>
<feature type="compositionally biased region" description="Low complexity" evidence="2">
    <location>
        <begin position="9"/>
        <end position="19"/>
    </location>
</feature>
<dbReference type="PANTHER" id="PTHR33493">
    <property type="entry name" value="LATE EMBRYOGENESIS ABUNDANT PROTEIN 6-RELATED"/>
    <property type="match status" value="1"/>
</dbReference>
<protein>
    <submittedName>
        <fullName evidence="3">Uncharacterized protein</fullName>
    </submittedName>
</protein>
<name>A0A5P1FV17_ASPOF</name>
<dbReference type="InterPro" id="IPR005513">
    <property type="entry name" value="LEA_1"/>
</dbReference>
<dbReference type="Pfam" id="PF03760">
    <property type="entry name" value="LEA_1"/>
    <property type="match status" value="1"/>
</dbReference>
<dbReference type="AlphaFoldDB" id="A0A5P1FV17"/>
<dbReference type="Proteomes" id="UP000243459">
    <property type="component" value="Chromosome 1"/>
</dbReference>